<evidence type="ECO:0000256" key="2">
    <source>
        <dbReference type="RuleBase" id="RU362039"/>
    </source>
</evidence>
<protein>
    <recommendedName>
        <fullName evidence="2">Phosphoesterase</fullName>
        <ecNumber evidence="2">3.1.4.-</ecNumber>
    </recommendedName>
</protein>
<proteinExistence type="inferred from homology"/>
<evidence type="ECO:0000259" key="3">
    <source>
        <dbReference type="Pfam" id="PF12850"/>
    </source>
</evidence>
<evidence type="ECO:0000313" key="4">
    <source>
        <dbReference type="EMBL" id="MBD8006281.1"/>
    </source>
</evidence>
<comment type="caution">
    <text evidence="4">The sequence shown here is derived from an EMBL/GenBank/DDBJ whole genome shotgun (WGS) entry which is preliminary data.</text>
</comment>
<dbReference type="PANTHER" id="PTHR11124">
    <property type="entry name" value="VACUOLAR SORTING PROTEIN VPS29"/>
    <property type="match status" value="1"/>
</dbReference>
<dbReference type="InterPro" id="IPR024654">
    <property type="entry name" value="Calcineurin-like_PHP_lpxH"/>
</dbReference>
<name>A0ABR8VNZ1_9BACI</name>
<dbReference type="Proteomes" id="UP000648182">
    <property type="component" value="Unassembled WGS sequence"/>
</dbReference>
<feature type="domain" description="Calcineurin-like phosphoesterase" evidence="3">
    <location>
        <begin position="1"/>
        <end position="150"/>
    </location>
</feature>
<dbReference type="NCBIfam" id="TIGR00040">
    <property type="entry name" value="yfcE"/>
    <property type="match status" value="1"/>
</dbReference>
<dbReference type="EC" id="3.1.4.-" evidence="2"/>
<dbReference type="InterPro" id="IPR029052">
    <property type="entry name" value="Metallo-depent_PP-like"/>
</dbReference>
<comment type="cofactor">
    <cofactor evidence="2">
        <name>a divalent metal cation</name>
        <dbReference type="ChEBI" id="CHEBI:60240"/>
    </cofactor>
</comment>
<reference evidence="4 5" key="1">
    <citation type="submission" date="2020-08" db="EMBL/GenBank/DDBJ databases">
        <title>A Genomic Blueprint of the Chicken Gut Microbiome.</title>
        <authorList>
            <person name="Gilroy R."/>
            <person name="Ravi A."/>
            <person name="Getino M."/>
            <person name="Pursley I."/>
            <person name="Horton D.L."/>
            <person name="Alikhan N.-F."/>
            <person name="Baker D."/>
            <person name="Gharbi K."/>
            <person name="Hall N."/>
            <person name="Watson M."/>
            <person name="Adriaenssens E.M."/>
            <person name="Foster-Nyarko E."/>
            <person name="Jarju S."/>
            <person name="Secka A."/>
            <person name="Antonio M."/>
            <person name="Oren A."/>
            <person name="Chaudhuri R."/>
            <person name="La Ragione R.M."/>
            <person name="Hildebrand F."/>
            <person name="Pallen M.J."/>
        </authorList>
    </citation>
    <scope>NUCLEOTIDE SEQUENCE [LARGE SCALE GENOMIC DNA]</scope>
    <source>
        <strain evidence="4 5">Sa1BUA2</strain>
    </source>
</reference>
<accession>A0ABR8VNZ1</accession>
<dbReference type="SUPFAM" id="SSF56300">
    <property type="entry name" value="Metallo-dependent phosphatases"/>
    <property type="match status" value="1"/>
</dbReference>
<comment type="similarity">
    <text evidence="1 2">Belongs to the metallophosphoesterase superfamily. YfcE family.</text>
</comment>
<gene>
    <name evidence="4" type="ORF">H9631_14465</name>
</gene>
<dbReference type="InterPro" id="IPR000979">
    <property type="entry name" value="Phosphodiesterase_MJ0936/Vps29"/>
</dbReference>
<keyword evidence="2" id="KW-0479">Metal-binding</keyword>
<evidence type="ECO:0000256" key="1">
    <source>
        <dbReference type="ARBA" id="ARBA00008950"/>
    </source>
</evidence>
<dbReference type="Gene3D" id="3.60.21.10">
    <property type="match status" value="1"/>
</dbReference>
<dbReference type="Pfam" id="PF12850">
    <property type="entry name" value="Metallophos_2"/>
    <property type="match status" value="1"/>
</dbReference>
<dbReference type="EMBL" id="JACSPV010000027">
    <property type="protein sequence ID" value="MBD8006281.1"/>
    <property type="molecule type" value="Genomic_DNA"/>
</dbReference>
<evidence type="ECO:0000313" key="5">
    <source>
        <dbReference type="Proteomes" id="UP000648182"/>
    </source>
</evidence>
<organism evidence="4 5">
    <name type="scientific">Bacillus norwichensis</name>
    <dbReference type="NCBI Taxonomy" id="2762217"/>
    <lineage>
        <taxon>Bacteria</taxon>
        <taxon>Bacillati</taxon>
        <taxon>Bacillota</taxon>
        <taxon>Bacilli</taxon>
        <taxon>Bacillales</taxon>
        <taxon>Bacillaceae</taxon>
        <taxon>Bacillus</taxon>
    </lineage>
</organism>
<sequence length="160" mass="18083">MKIVVTSDTHIPGRAKRLPAPLLKECETADLIIHAGDWVSMGVYRELSSYSKVVGVYGNIDSDEVRAHFHAKELIEVNGFTIGIVHGHGEKQTTEKRALEAFEEADIIIFGHSHIPMVRYFKKTMLMNPGSPTDKRRMPYYSYGLLHIDEGIRAEIVLFD</sequence>
<keyword evidence="5" id="KW-1185">Reference proteome</keyword>